<evidence type="ECO:0000313" key="2">
    <source>
        <dbReference type="Proteomes" id="UP000439903"/>
    </source>
</evidence>
<name>A0A8H3XL64_GIGMA</name>
<reference evidence="1 2" key="1">
    <citation type="journal article" date="2019" name="Environ. Microbiol.">
        <title>At the nexus of three kingdoms: the genome of the mycorrhizal fungus Gigaspora margarita provides insights into plant, endobacterial and fungal interactions.</title>
        <authorList>
            <person name="Venice F."/>
            <person name="Ghignone S."/>
            <person name="Salvioli di Fossalunga A."/>
            <person name="Amselem J."/>
            <person name="Novero M."/>
            <person name="Xianan X."/>
            <person name="Sedzielewska Toro K."/>
            <person name="Morin E."/>
            <person name="Lipzen A."/>
            <person name="Grigoriev I.V."/>
            <person name="Henrissat B."/>
            <person name="Martin F.M."/>
            <person name="Bonfante P."/>
        </authorList>
    </citation>
    <scope>NUCLEOTIDE SEQUENCE [LARGE SCALE GENOMIC DNA]</scope>
    <source>
        <strain evidence="1 2">BEG34</strain>
    </source>
</reference>
<sequence length="98" mass="10381">MNKPKPPRGARCLSACGGTDNGSISRSGRCHGGLYARNKLFSPGSEYGTNKNISTIRSVNSQGGRNCLILEIVCLITDSGLSSSTLQFLSSILRIVGY</sequence>
<dbReference type="EMBL" id="WTPW01000890">
    <property type="protein sequence ID" value="KAF0471576.1"/>
    <property type="molecule type" value="Genomic_DNA"/>
</dbReference>
<accession>A0A8H3XL64</accession>
<protein>
    <submittedName>
        <fullName evidence="1">FAD/NADP-binding domain-containing protein</fullName>
    </submittedName>
</protein>
<gene>
    <name evidence="1" type="ORF">F8M41_025175</name>
</gene>
<keyword evidence="2" id="KW-1185">Reference proteome</keyword>
<dbReference type="Proteomes" id="UP000439903">
    <property type="component" value="Unassembled WGS sequence"/>
</dbReference>
<proteinExistence type="predicted"/>
<organism evidence="1 2">
    <name type="scientific">Gigaspora margarita</name>
    <dbReference type="NCBI Taxonomy" id="4874"/>
    <lineage>
        <taxon>Eukaryota</taxon>
        <taxon>Fungi</taxon>
        <taxon>Fungi incertae sedis</taxon>
        <taxon>Mucoromycota</taxon>
        <taxon>Glomeromycotina</taxon>
        <taxon>Glomeromycetes</taxon>
        <taxon>Diversisporales</taxon>
        <taxon>Gigasporaceae</taxon>
        <taxon>Gigaspora</taxon>
    </lineage>
</organism>
<dbReference type="AlphaFoldDB" id="A0A8H3XL64"/>
<comment type="caution">
    <text evidence="1">The sequence shown here is derived from an EMBL/GenBank/DDBJ whole genome shotgun (WGS) entry which is preliminary data.</text>
</comment>
<evidence type="ECO:0000313" key="1">
    <source>
        <dbReference type="EMBL" id="KAF0471576.1"/>
    </source>
</evidence>